<dbReference type="AlphaFoldDB" id="A0AAV3AHH2"/>
<dbReference type="Gene3D" id="1.20.120.720">
    <property type="entry name" value="Myosin VI head, motor domain, U50 subdomain"/>
    <property type="match status" value="1"/>
</dbReference>
<evidence type="ECO:0000313" key="13">
    <source>
        <dbReference type="EMBL" id="DBA23841.1"/>
    </source>
</evidence>
<dbReference type="GO" id="GO:0000146">
    <property type="term" value="F:microfilament motor activity"/>
    <property type="evidence" value="ECO:0007669"/>
    <property type="project" value="TreeGrafter"/>
</dbReference>
<protein>
    <recommendedName>
        <fullName evidence="12">Myosin motor domain-containing protein</fullName>
    </recommendedName>
</protein>
<keyword evidence="3" id="KW-0963">Cytoplasm</keyword>
<comment type="caution">
    <text evidence="11">Lacks conserved residue(s) required for the propagation of feature annotation.</text>
</comment>
<gene>
    <name evidence="13" type="ORF">GDO54_014717</name>
</gene>
<evidence type="ECO:0000256" key="2">
    <source>
        <dbReference type="ARBA" id="ARBA00004316"/>
    </source>
</evidence>
<dbReference type="PRINTS" id="PR00193">
    <property type="entry name" value="MYOSINHEAVY"/>
</dbReference>
<comment type="similarity">
    <text evidence="11">Belongs to the TRAFAC class myosin-kinesin ATPase superfamily. Myosin family.</text>
</comment>
<dbReference type="Gene3D" id="3.40.850.10">
    <property type="entry name" value="Kinesin motor domain"/>
    <property type="match status" value="1"/>
</dbReference>
<name>A0AAV3AHH2_PYXAD</name>
<evidence type="ECO:0000256" key="8">
    <source>
        <dbReference type="ARBA" id="ARBA00023175"/>
    </source>
</evidence>
<dbReference type="GO" id="GO:0004674">
    <property type="term" value="F:protein serine/threonine kinase activity"/>
    <property type="evidence" value="ECO:0007669"/>
    <property type="project" value="TreeGrafter"/>
</dbReference>
<dbReference type="Proteomes" id="UP001181693">
    <property type="component" value="Unassembled WGS sequence"/>
</dbReference>
<keyword evidence="10" id="KW-0966">Cell projection</keyword>
<keyword evidence="6" id="KW-0067">ATP-binding</keyword>
<evidence type="ECO:0000256" key="1">
    <source>
        <dbReference type="ARBA" id="ARBA00004245"/>
    </source>
</evidence>
<dbReference type="GO" id="GO:0042995">
    <property type="term" value="C:cell projection"/>
    <property type="evidence" value="ECO:0007669"/>
    <property type="project" value="UniProtKB-SubCell"/>
</dbReference>
<keyword evidence="7 11" id="KW-0518">Myosin</keyword>
<evidence type="ECO:0000256" key="3">
    <source>
        <dbReference type="ARBA" id="ARBA00022490"/>
    </source>
</evidence>
<dbReference type="Pfam" id="PF00063">
    <property type="entry name" value="Myosin_head"/>
    <property type="match status" value="1"/>
</dbReference>
<feature type="region of interest" description="Actin-binding" evidence="11">
    <location>
        <begin position="422"/>
        <end position="444"/>
    </location>
</feature>
<accession>A0AAV3AHH2</accession>
<evidence type="ECO:0000256" key="5">
    <source>
        <dbReference type="ARBA" id="ARBA00022741"/>
    </source>
</evidence>
<dbReference type="InterPro" id="IPR052409">
    <property type="entry name" value="Myosin-III_kinase_activity"/>
</dbReference>
<dbReference type="SMART" id="SM00242">
    <property type="entry name" value="MYSc"/>
    <property type="match status" value="1"/>
</dbReference>
<comment type="caution">
    <text evidence="13">The sequence shown here is derived from an EMBL/GenBank/DDBJ whole genome shotgun (WGS) entry which is preliminary data.</text>
</comment>
<evidence type="ECO:0000256" key="6">
    <source>
        <dbReference type="ARBA" id="ARBA00022840"/>
    </source>
</evidence>
<dbReference type="PROSITE" id="PS51456">
    <property type="entry name" value="MYOSIN_MOTOR"/>
    <property type="match status" value="1"/>
</dbReference>
<keyword evidence="4" id="KW-0677">Repeat</keyword>
<evidence type="ECO:0000256" key="9">
    <source>
        <dbReference type="ARBA" id="ARBA00023212"/>
    </source>
</evidence>
<keyword evidence="9" id="KW-0206">Cytoskeleton</keyword>
<keyword evidence="14" id="KW-1185">Reference proteome</keyword>
<sequence>MNQNSSRFGKYIQLRFSQGTVKGAKINEYLLEKSRVSHQDSGERNFHVFYYMLFGCPAEEREVYGLLQPSMYRYIGEGLEKSYSGHWADRYQTLCNAMRMVGFQAQEELDLKTILSGVLSLGNIMFVTQEAGGVSVDGEACGWLKAAAGQFGVQEEDLHNCLVCTLSVTRGETIRRLHTQQQAEDARDSIARVVYSRMFGWIVTKVNELLAGDVHCGATVQEIGILDIFGFENFAVNRFEQLCINLANEQLQNFYNHHIFLMEQNHYLQEGIQQDAVTFSNNQPILDLFLARPLGILSILDEQTSFPQASDMTFVEKLDVGCKTNLHFERARGKDPGFIIHHYAGKVQYTAVGFLEKNRDTVPMNIQYLFINSVTSLLSLLFAASISRTGTLTPAQRAKAQILQETATSRKMSVGAQFRRSLGVLMEKMNSARPHFIRCIKPNNEKLPGVFHPEEVLRQLRYNGLMETLRIRRDGFSWRPSFQEFVDRYGVLLLTPQVAVSKER</sequence>
<dbReference type="PANTHER" id="PTHR46256">
    <property type="entry name" value="AGAP011099-PA"/>
    <property type="match status" value="1"/>
</dbReference>
<dbReference type="Gene3D" id="1.10.10.820">
    <property type="match status" value="1"/>
</dbReference>
<evidence type="ECO:0000259" key="12">
    <source>
        <dbReference type="PROSITE" id="PS51456"/>
    </source>
</evidence>
<dbReference type="InterPro" id="IPR001609">
    <property type="entry name" value="Myosin_head_motor_dom-like"/>
</dbReference>
<evidence type="ECO:0000256" key="11">
    <source>
        <dbReference type="PROSITE-ProRule" id="PRU00782"/>
    </source>
</evidence>
<dbReference type="GO" id="GO:0003779">
    <property type="term" value="F:actin binding"/>
    <property type="evidence" value="ECO:0007669"/>
    <property type="project" value="UniProtKB-KW"/>
</dbReference>
<reference evidence="13" key="1">
    <citation type="thesis" date="2020" institute="ProQuest LLC" country="789 East Eisenhower Parkway, Ann Arbor, MI, USA">
        <title>Comparative Genomics and Chromosome Evolution.</title>
        <authorList>
            <person name="Mudd A.B."/>
        </authorList>
    </citation>
    <scope>NUCLEOTIDE SEQUENCE</scope>
    <source>
        <strain evidence="13">1538</strain>
        <tissue evidence="13">Blood</tissue>
    </source>
</reference>
<dbReference type="GO" id="GO:0016459">
    <property type="term" value="C:myosin complex"/>
    <property type="evidence" value="ECO:0007669"/>
    <property type="project" value="UniProtKB-KW"/>
</dbReference>
<feature type="domain" description="Myosin motor" evidence="12">
    <location>
        <begin position="1"/>
        <end position="504"/>
    </location>
</feature>
<dbReference type="Gene3D" id="1.20.58.530">
    <property type="match status" value="1"/>
</dbReference>
<comment type="subcellular location">
    <subcellularLocation>
        <location evidence="2">Cell projection</location>
    </subcellularLocation>
    <subcellularLocation>
        <location evidence="1">Cytoplasm</location>
        <location evidence="1">Cytoskeleton</location>
    </subcellularLocation>
</comment>
<evidence type="ECO:0000256" key="4">
    <source>
        <dbReference type="ARBA" id="ARBA00022737"/>
    </source>
</evidence>
<keyword evidence="5" id="KW-0547">Nucleotide-binding</keyword>
<evidence type="ECO:0000256" key="7">
    <source>
        <dbReference type="ARBA" id="ARBA00023123"/>
    </source>
</evidence>
<keyword evidence="8" id="KW-0505">Motor protein</keyword>
<evidence type="ECO:0000313" key="14">
    <source>
        <dbReference type="Proteomes" id="UP001181693"/>
    </source>
</evidence>
<dbReference type="InterPro" id="IPR027417">
    <property type="entry name" value="P-loop_NTPase"/>
</dbReference>
<evidence type="ECO:0000256" key="10">
    <source>
        <dbReference type="ARBA" id="ARBA00023273"/>
    </source>
</evidence>
<proteinExistence type="inferred from homology"/>
<dbReference type="GO" id="GO:0030832">
    <property type="term" value="P:regulation of actin filament length"/>
    <property type="evidence" value="ECO:0007669"/>
    <property type="project" value="TreeGrafter"/>
</dbReference>
<dbReference type="SUPFAM" id="SSF52540">
    <property type="entry name" value="P-loop containing nucleoside triphosphate hydrolases"/>
    <property type="match status" value="1"/>
</dbReference>
<organism evidence="13 14">
    <name type="scientific">Pyxicephalus adspersus</name>
    <name type="common">African bullfrog</name>
    <dbReference type="NCBI Taxonomy" id="30357"/>
    <lineage>
        <taxon>Eukaryota</taxon>
        <taxon>Metazoa</taxon>
        <taxon>Chordata</taxon>
        <taxon>Craniata</taxon>
        <taxon>Vertebrata</taxon>
        <taxon>Euteleostomi</taxon>
        <taxon>Amphibia</taxon>
        <taxon>Batrachia</taxon>
        <taxon>Anura</taxon>
        <taxon>Neobatrachia</taxon>
        <taxon>Ranoidea</taxon>
        <taxon>Pyxicephalidae</taxon>
        <taxon>Pyxicephalinae</taxon>
        <taxon>Pyxicephalus</taxon>
    </lineage>
</organism>
<dbReference type="EMBL" id="DYDO01000006">
    <property type="protein sequence ID" value="DBA23841.1"/>
    <property type="molecule type" value="Genomic_DNA"/>
</dbReference>
<keyword evidence="11" id="KW-0009">Actin-binding</keyword>
<dbReference type="PANTHER" id="PTHR46256:SF5">
    <property type="entry name" value="MYOSIN-IIIB-LIKE"/>
    <property type="match status" value="1"/>
</dbReference>
<dbReference type="GO" id="GO:0005524">
    <property type="term" value="F:ATP binding"/>
    <property type="evidence" value="ECO:0007669"/>
    <property type="project" value="UniProtKB-KW"/>
</dbReference>
<dbReference type="InterPro" id="IPR036961">
    <property type="entry name" value="Kinesin_motor_dom_sf"/>
</dbReference>